<comment type="caution">
    <text evidence="1">The sequence shown here is derived from an EMBL/GenBank/DDBJ whole genome shotgun (WGS) entry which is preliminary data.</text>
</comment>
<gene>
    <name evidence="1" type="ORF">Acor_73440</name>
</gene>
<evidence type="ECO:0008006" key="3">
    <source>
        <dbReference type="Google" id="ProtNLM"/>
    </source>
</evidence>
<dbReference type="OrthoDB" id="3539460at2"/>
<name>A0A5M3W8X1_9ACTN</name>
<sequence>MTSPPAPTTGGAASLAEVLLTHVDGMRRVYGPESGAFGGLHATQAGMHALGQAKLDKPQCRFAGQLDARAVADAPGAVVAFATPAAGTTGPARTVTEAVVMAGWFPETPPMECARFTATVAGQEIVYVTAPVRGPGWGDDTQGFLTTAETDGQHTNIGTVVMKYRGVLMSLLVVGAKVNHADVIRQSELALANLRRVLV</sequence>
<dbReference type="RefSeq" id="WP_155341290.1">
    <property type="nucleotide sequence ID" value="NZ_BAAABN010000001.1"/>
</dbReference>
<protein>
    <recommendedName>
        <fullName evidence="3">PknH-like extracellular domain-containing protein</fullName>
    </recommendedName>
</protein>
<organism evidence="1 2">
    <name type="scientific">Acrocarpospora corrugata</name>
    <dbReference type="NCBI Taxonomy" id="35763"/>
    <lineage>
        <taxon>Bacteria</taxon>
        <taxon>Bacillati</taxon>
        <taxon>Actinomycetota</taxon>
        <taxon>Actinomycetes</taxon>
        <taxon>Streptosporangiales</taxon>
        <taxon>Streptosporangiaceae</taxon>
        <taxon>Acrocarpospora</taxon>
    </lineage>
</organism>
<dbReference type="AlphaFoldDB" id="A0A5M3W8X1"/>
<accession>A0A5M3W8X1</accession>
<dbReference type="EMBL" id="BLAD01000096">
    <property type="protein sequence ID" value="GES05276.1"/>
    <property type="molecule type" value="Genomic_DNA"/>
</dbReference>
<evidence type="ECO:0000313" key="1">
    <source>
        <dbReference type="EMBL" id="GES05276.1"/>
    </source>
</evidence>
<keyword evidence="2" id="KW-1185">Reference proteome</keyword>
<dbReference type="Proteomes" id="UP000334990">
    <property type="component" value="Unassembled WGS sequence"/>
</dbReference>
<evidence type="ECO:0000313" key="2">
    <source>
        <dbReference type="Proteomes" id="UP000334990"/>
    </source>
</evidence>
<reference evidence="1 2" key="1">
    <citation type="submission" date="2019-10" db="EMBL/GenBank/DDBJ databases">
        <title>Whole genome shotgun sequence of Acrocarpospora corrugata NBRC 13972.</title>
        <authorList>
            <person name="Ichikawa N."/>
            <person name="Kimura A."/>
            <person name="Kitahashi Y."/>
            <person name="Komaki H."/>
            <person name="Oguchi A."/>
        </authorList>
    </citation>
    <scope>NUCLEOTIDE SEQUENCE [LARGE SCALE GENOMIC DNA]</scope>
    <source>
        <strain evidence="1 2">NBRC 13972</strain>
    </source>
</reference>
<proteinExistence type="predicted"/>